<dbReference type="InterPro" id="IPR008490">
    <property type="entry name" value="Transposase_InsH_N"/>
</dbReference>
<dbReference type="Proteomes" id="UP000184148">
    <property type="component" value="Unassembled WGS sequence"/>
</dbReference>
<gene>
    <name evidence="3" type="ORF">SAMN02745133_03064</name>
</gene>
<feature type="compositionally biased region" description="Basic and acidic residues" evidence="1">
    <location>
        <begin position="134"/>
        <end position="148"/>
    </location>
</feature>
<dbReference type="PANTHER" id="PTHR33803">
    <property type="entry name" value="IS1478 TRANSPOSASE"/>
    <property type="match status" value="1"/>
</dbReference>
<feature type="domain" description="Transposase InsH N-terminal" evidence="2">
    <location>
        <begin position="19"/>
        <end position="115"/>
    </location>
</feature>
<protein>
    <submittedName>
        <fullName evidence="3">Transposase domain</fullName>
    </submittedName>
</protein>
<dbReference type="PANTHER" id="PTHR33803:SF3">
    <property type="entry name" value="BLL1974 PROTEIN"/>
    <property type="match status" value="1"/>
</dbReference>
<feature type="region of interest" description="Disordered" evidence="1">
    <location>
        <begin position="134"/>
        <end position="168"/>
    </location>
</feature>
<evidence type="ECO:0000256" key="1">
    <source>
        <dbReference type="SAM" id="MobiDB-lite"/>
    </source>
</evidence>
<sequence>MFHKLEKQLYLEEFILPFEGKLRADNRWVKLAKIIPWDTIEDRYAKHLKGNRGQVAKPVRMALGALIIQEKCRYSDRETVEQITENPYLQYFIGLREYQDKPPFDPSLMVHFRKRFDAEKTLKAINEEICRAAREAEDKKDDDDHKPEPPSNGNKAESVESSSPERNASSFEIYRKNQGKLILDATCAPADIRYPTDLSLLNEAREKLDDIIDIVHKTLGKPGKRPRTYRQMLVKPISALSATRNLGKKLSAKPLASSYAM</sequence>
<dbReference type="EMBL" id="FQUY01000039">
    <property type="protein sequence ID" value="SHF59860.1"/>
    <property type="molecule type" value="Genomic_DNA"/>
</dbReference>
<name>A0A1M5CYS8_9FIRM</name>
<feature type="compositionally biased region" description="Polar residues" evidence="1">
    <location>
        <begin position="151"/>
        <end position="168"/>
    </location>
</feature>
<reference evidence="4" key="1">
    <citation type="submission" date="2016-11" db="EMBL/GenBank/DDBJ databases">
        <authorList>
            <person name="Varghese N."/>
            <person name="Submissions S."/>
        </authorList>
    </citation>
    <scope>NUCLEOTIDE SEQUENCE [LARGE SCALE GENOMIC DNA]</scope>
    <source>
        <strain evidence="4">DSM 12395</strain>
    </source>
</reference>
<evidence type="ECO:0000313" key="3">
    <source>
        <dbReference type="EMBL" id="SHF59860.1"/>
    </source>
</evidence>
<proteinExistence type="predicted"/>
<accession>A0A1M5CYS8</accession>
<dbReference type="Pfam" id="PF05598">
    <property type="entry name" value="DUF772"/>
    <property type="match status" value="1"/>
</dbReference>
<evidence type="ECO:0000259" key="2">
    <source>
        <dbReference type="Pfam" id="PF05598"/>
    </source>
</evidence>
<organism evidence="3 4">
    <name type="scientific">Desulforamulus putei DSM 12395</name>
    <dbReference type="NCBI Taxonomy" id="1121429"/>
    <lineage>
        <taxon>Bacteria</taxon>
        <taxon>Bacillati</taxon>
        <taxon>Bacillota</taxon>
        <taxon>Clostridia</taxon>
        <taxon>Eubacteriales</taxon>
        <taxon>Peptococcaceae</taxon>
        <taxon>Desulforamulus</taxon>
    </lineage>
</organism>
<keyword evidence="4" id="KW-1185">Reference proteome</keyword>
<dbReference type="AlphaFoldDB" id="A0A1M5CYS8"/>
<evidence type="ECO:0000313" key="4">
    <source>
        <dbReference type="Proteomes" id="UP000184148"/>
    </source>
</evidence>
<dbReference type="STRING" id="1121429.SAMN02745133_03064"/>